<name>A0A7C5PF42_9BACT</name>
<dbReference type="HAMAP" id="MF_02090">
    <property type="entry name" value="NadE_glutamine_dep"/>
    <property type="match status" value="1"/>
</dbReference>
<keyword evidence="6 7" id="KW-0520">NAD</keyword>
<keyword evidence="5 7" id="KW-0067">ATP-binding</keyword>
<keyword evidence="4 7" id="KW-0547">Nucleotide-binding</keyword>
<feature type="domain" description="CN hydrolase" evidence="10">
    <location>
        <begin position="6"/>
        <end position="262"/>
    </location>
</feature>
<dbReference type="FunFam" id="3.40.50.620:FF:000106">
    <property type="entry name" value="Glutamine-dependent NAD(+) synthetase"/>
    <property type="match status" value="1"/>
</dbReference>
<feature type="binding site" evidence="7">
    <location>
        <position position="386"/>
    </location>
    <ligand>
        <name>deamido-NAD(+)</name>
        <dbReference type="ChEBI" id="CHEBI:58437"/>
        <note>ligand shared between two neighboring subunits</note>
    </ligand>
</feature>
<feature type="binding site" evidence="7">
    <location>
        <position position="410"/>
    </location>
    <ligand>
        <name>ATP</name>
        <dbReference type="ChEBI" id="CHEBI:30616"/>
    </ligand>
</feature>
<keyword evidence="3 7" id="KW-0436">Ligase</keyword>
<dbReference type="AlphaFoldDB" id="A0A7C5PF42"/>
<comment type="similarity">
    <text evidence="9">Belongs to the NAD synthetase family.</text>
</comment>
<feature type="binding site" evidence="7">
    <location>
        <position position="415"/>
    </location>
    <ligand>
        <name>deamido-NAD(+)</name>
        <dbReference type="ChEBI" id="CHEBI:58437"/>
        <note>ligand shared between two neighboring subunits</note>
    </ligand>
</feature>
<dbReference type="InterPro" id="IPR003010">
    <property type="entry name" value="C-N_Hydrolase"/>
</dbReference>
<feature type="binding site" evidence="7">
    <location>
        <position position="192"/>
    </location>
    <ligand>
        <name>L-glutamine</name>
        <dbReference type="ChEBI" id="CHEBI:58359"/>
    </ligand>
</feature>
<sequence>MWRNAVKIVIGQVNPTIADFEYNFKLIKDVYNKGKEFGADLVVLPEMITTGYPPKDLLERENFCKRAFEYNELVVNLTQDIPILFGTIQKNNKKGRKIHNVGLLAKDKKVIGCAKKILLPYYDVFDETRYFEPGERPLFINISNKNILITICEDLWGLGKEGNLYGKNPIKESLRKSEGKQKIDLVINISASPYHYMKFNQRKEIFSNITKIFGFDLLYVNCVGANDELIFDGASFFMSKSGKIKYLAPFFEESTCCIDTDKLNFENLVINEDFDTTELMYKALVFGLREYGRKTNFDGAVLGLSGGIDSSLTACIACDAFGNDNVIGLIMNSPYNSKESMEDALELSKNLNIKSFIIPIDSLMKLYDESLSDIFKGRKKDVTEENLQARIRGNLLMAISNKFGKLLLSTGNKSEMAVGYTTLYGDLAGGLAVISDVYKEDVYKISRWLNSKRSVIPERVFIKKPSAELRPGQYDEEKLPPYEILDKILKLFIEDSKSVHEIISCGFDQKTVLEVISMVVKNEYKRRQAPPTLKITGKAFGYGRRYPIAMKPKLEDL</sequence>
<dbReference type="EC" id="6.3.5.1" evidence="7 8"/>
<protein>
    <recommendedName>
        <fullName evidence="7 8">Glutamine-dependent NAD(+) synthetase</fullName>
        <ecNumber evidence="7 8">6.3.5.1</ecNumber>
    </recommendedName>
    <alternativeName>
        <fullName evidence="7 8">NAD(+) synthase [glutamine-hydrolyzing]</fullName>
    </alternativeName>
</protein>
<dbReference type="Gene3D" id="3.40.50.620">
    <property type="entry name" value="HUPs"/>
    <property type="match status" value="1"/>
</dbReference>
<organism evidence="11">
    <name type="scientific">Thermodesulfobium narugense</name>
    <dbReference type="NCBI Taxonomy" id="184064"/>
    <lineage>
        <taxon>Bacteria</taxon>
        <taxon>Pseudomonadati</taxon>
        <taxon>Thermodesulfobiota</taxon>
        <taxon>Thermodesulfobiia</taxon>
        <taxon>Thermodesulfobiales</taxon>
        <taxon>Thermodesulfobiaceae</taxon>
        <taxon>Thermodesulfobium</taxon>
    </lineage>
</organism>
<feature type="binding site" evidence="7">
    <location>
        <position position="122"/>
    </location>
    <ligand>
        <name>L-glutamine</name>
        <dbReference type="ChEBI" id="CHEBI:58359"/>
    </ligand>
</feature>
<dbReference type="PANTHER" id="PTHR23090">
    <property type="entry name" value="NH 3 /GLUTAMINE-DEPENDENT NAD + SYNTHETASE"/>
    <property type="match status" value="1"/>
</dbReference>
<feature type="binding site" evidence="7">
    <location>
        <position position="525"/>
    </location>
    <ligand>
        <name>deamido-NAD(+)</name>
        <dbReference type="ChEBI" id="CHEBI:58437"/>
        <note>ligand shared between two neighboring subunits</note>
    </ligand>
</feature>
<dbReference type="GO" id="GO:0005737">
    <property type="term" value="C:cytoplasm"/>
    <property type="evidence" value="ECO:0007669"/>
    <property type="project" value="InterPro"/>
</dbReference>
<dbReference type="GO" id="GO:0003952">
    <property type="term" value="F:NAD+ synthase (glutamine-hydrolyzing) activity"/>
    <property type="evidence" value="ECO:0007669"/>
    <property type="project" value="UniProtKB-UniRule"/>
</dbReference>
<dbReference type="InterPro" id="IPR022310">
    <property type="entry name" value="NAD/GMP_synthase"/>
</dbReference>
<comment type="function">
    <text evidence="7">Catalyzes the ATP-dependent amidation of deamido-NAD to form NAD. Uses L-glutamine as a nitrogen source.</text>
</comment>
<evidence type="ECO:0000256" key="8">
    <source>
        <dbReference type="PIRNR" id="PIRNR006630"/>
    </source>
</evidence>
<feature type="binding site" evidence="7">
    <location>
        <position position="198"/>
    </location>
    <ligand>
        <name>L-glutamine</name>
        <dbReference type="ChEBI" id="CHEBI:58359"/>
    </ligand>
</feature>
<comment type="catalytic activity">
    <reaction evidence="7 8">
        <text>deamido-NAD(+) + L-glutamine + ATP + H2O = L-glutamate + AMP + diphosphate + NAD(+) + H(+)</text>
        <dbReference type="Rhea" id="RHEA:24384"/>
        <dbReference type="ChEBI" id="CHEBI:15377"/>
        <dbReference type="ChEBI" id="CHEBI:15378"/>
        <dbReference type="ChEBI" id="CHEBI:29985"/>
        <dbReference type="ChEBI" id="CHEBI:30616"/>
        <dbReference type="ChEBI" id="CHEBI:33019"/>
        <dbReference type="ChEBI" id="CHEBI:57540"/>
        <dbReference type="ChEBI" id="CHEBI:58359"/>
        <dbReference type="ChEBI" id="CHEBI:58437"/>
        <dbReference type="ChEBI" id="CHEBI:456215"/>
        <dbReference type="EC" id="6.3.5.1"/>
    </reaction>
</comment>
<evidence type="ECO:0000256" key="4">
    <source>
        <dbReference type="ARBA" id="ARBA00022741"/>
    </source>
</evidence>
<accession>A0A7C5PF42</accession>
<comment type="similarity">
    <text evidence="2 7 8">In the C-terminal section; belongs to the NAD synthetase family.</text>
</comment>
<comment type="caution">
    <text evidence="7">Lacks conserved residue(s) required for the propagation of feature annotation.</text>
</comment>
<evidence type="ECO:0000256" key="5">
    <source>
        <dbReference type="ARBA" id="ARBA00022840"/>
    </source>
</evidence>
<proteinExistence type="inferred from homology"/>
<dbReference type="GO" id="GO:0004359">
    <property type="term" value="F:glutaminase activity"/>
    <property type="evidence" value="ECO:0007669"/>
    <property type="project" value="InterPro"/>
</dbReference>
<dbReference type="InterPro" id="IPR003694">
    <property type="entry name" value="NAD_synthase"/>
</dbReference>
<dbReference type="PANTHER" id="PTHR23090:SF9">
    <property type="entry name" value="GLUTAMINE-DEPENDENT NAD(+) SYNTHETASE"/>
    <property type="match status" value="1"/>
</dbReference>
<comment type="caution">
    <text evidence="11">The sequence shown here is derived from an EMBL/GenBank/DDBJ whole genome shotgun (WGS) entry which is preliminary data.</text>
</comment>
<evidence type="ECO:0000256" key="9">
    <source>
        <dbReference type="RuleBase" id="RU003811"/>
    </source>
</evidence>
<evidence type="ECO:0000256" key="2">
    <source>
        <dbReference type="ARBA" id="ARBA00007145"/>
    </source>
</evidence>
<feature type="active site" description="Nucleophile; for glutaminase activity" evidence="7">
    <location>
        <position position="152"/>
    </location>
</feature>
<dbReference type="SUPFAM" id="SSF52402">
    <property type="entry name" value="Adenine nucleotide alpha hydrolases-like"/>
    <property type="match status" value="1"/>
</dbReference>
<evidence type="ECO:0000313" key="11">
    <source>
        <dbReference type="EMBL" id="HHI66290.1"/>
    </source>
</evidence>
<evidence type="ECO:0000256" key="1">
    <source>
        <dbReference type="ARBA" id="ARBA00005188"/>
    </source>
</evidence>
<evidence type="ECO:0000256" key="3">
    <source>
        <dbReference type="ARBA" id="ARBA00022598"/>
    </source>
</evidence>
<feature type="active site" description="Proton acceptor; for glutaminase activity" evidence="7">
    <location>
        <position position="46"/>
    </location>
</feature>
<dbReference type="Pfam" id="PF02540">
    <property type="entry name" value="NAD_synthase"/>
    <property type="match status" value="1"/>
</dbReference>
<dbReference type="NCBIfam" id="TIGR00552">
    <property type="entry name" value="nadE"/>
    <property type="match status" value="1"/>
</dbReference>
<dbReference type="NCBIfam" id="NF010588">
    <property type="entry name" value="PRK13981.1"/>
    <property type="match status" value="1"/>
</dbReference>
<reference evidence="11" key="1">
    <citation type="journal article" date="2020" name="mSystems">
        <title>Genome- and Community-Level Interaction Insights into Carbon Utilization and Element Cycling Functions of Hydrothermarchaeota in Hydrothermal Sediment.</title>
        <authorList>
            <person name="Zhou Z."/>
            <person name="Liu Y."/>
            <person name="Xu W."/>
            <person name="Pan J."/>
            <person name="Luo Z.H."/>
            <person name="Li M."/>
        </authorList>
    </citation>
    <scope>NUCLEOTIDE SEQUENCE [LARGE SCALE GENOMIC DNA]</scope>
    <source>
        <strain evidence="11">SpSt-1019</strain>
    </source>
</reference>
<dbReference type="GO" id="GO:0008795">
    <property type="term" value="F:NAD+ synthase activity"/>
    <property type="evidence" value="ECO:0007669"/>
    <property type="project" value="UniProtKB-UniRule"/>
</dbReference>
<dbReference type="CDD" id="cd07570">
    <property type="entry name" value="GAT_Gln-NAD-synth"/>
    <property type="match status" value="1"/>
</dbReference>
<evidence type="ECO:0000256" key="7">
    <source>
        <dbReference type="HAMAP-Rule" id="MF_02090"/>
    </source>
</evidence>
<dbReference type="GO" id="GO:0009435">
    <property type="term" value="P:NAD+ biosynthetic process"/>
    <property type="evidence" value="ECO:0007669"/>
    <property type="project" value="UniProtKB-UniRule"/>
</dbReference>
<dbReference type="InterPro" id="IPR014445">
    <property type="entry name" value="Gln-dep_NAD_synthase"/>
</dbReference>
<dbReference type="GO" id="GO:0005524">
    <property type="term" value="F:ATP binding"/>
    <property type="evidence" value="ECO:0007669"/>
    <property type="project" value="UniProtKB-UniRule"/>
</dbReference>
<evidence type="ECO:0000256" key="6">
    <source>
        <dbReference type="ARBA" id="ARBA00023027"/>
    </source>
</evidence>
<dbReference type="Gene3D" id="3.60.110.10">
    <property type="entry name" value="Carbon-nitrogen hydrolase"/>
    <property type="match status" value="1"/>
</dbReference>
<dbReference type="UniPathway" id="UPA00253">
    <property type="reaction ID" value="UER00334"/>
</dbReference>
<dbReference type="CDD" id="cd00553">
    <property type="entry name" value="NAD_synthase"/>
    <property type="match status" value="1"/>
</dbReference>
<dbReference type="PROSITE" id="PS50263">
    <property type="entry name" value="CN_HYDROLASE"/>
    <property type="match status" value="1"/>
</dbReference>
<evidence type="ECO:0000259" key="10">
    <source>
        <dbReference type="PROSITE" id="PS50263"/>
    </source>
</evidence>
<dbReference type="InterPro" id="IPR036526">
    <property type="entry name" value="C-N_Hydrolase_sf"/>
</dbReference>
<dbReference type="InterPro" id="IPR014729">
    <property type="entry name" value="Rossmann-like_a/b/a_fold"/>
</dbReference>
<dbReference type="Pfam" id="PF00795">
    <property type="entry name" value="CN_hydrolase"/>
    <property type="match status" value="1"/>
</dbReference>
<feature type="active site" description="For glutaminase activity" evidence="7">
    <location>
        <position position="116"/>
    </location>
</feature>
<dbReference type="SUPFAM" id="SSF56317">
    <property type="entry name" value="Carbon-nitrogen hydrolase"/>
    <property type="match status" value="1"/>
</dbReference>
<gene>
    <name evidence="7" type="primary">nadE</name>
    <name evidence="11" type="ORF">ENL70_07070</name>
</gene>
<dbReference type="EMBL" id="DRUY01000242">
    <property type="protein sequence ID" value="HHI66290.1"/>
    <property type="molecule type" value="Genomic_DNA"/>
</dbReference>
<comment type="pathway">
    <text evidence="1 7 8">Cofactor biosynthesis; NAD(+) biosynthesis; NAD(+) from deamido-NAD(+) (L-Gln route): step 1/1.</text>
</comment>
<feature type="binding site" evidence="7">
    <location>
        <begin position="303"/>
        <end position="310"/>
    </location>
    <ligand>
        <name>ATP</name>
        <dbReference type="ChEBI" id="CHEBI:30616"/>
    </ligand>
</feature>
<dbReference type="PIRSF" id="PIRSF006630">
    <property type="entry name" value="NADS_GAT"/>
    <property type="match status" value="1"/>
</dbReference>